<evidence type="ECO:0000256" key="3">
    <source>
        <dbReference type="ARBA" id="ARBA00022519"/>
    </source>
</evidence>
<evidence type="ECO:0000256" key="4">
    <source>
        <dbReference type="ARBA" id="ARBA00022692"/>
    </source>
</evidence>
<evidence type="ECO:0000256" key="9">
    <source>
        <dbReference type="ARBA" id="ARBA00040743"/>
    </source>
</evidence>
<keyword evidence="15" id="KW-1185">Reference proteome</keyword>
<keyword evidence="7" id="KW-0143">Chaperone</keyword>
<protein>
    <recommendedName>
        <fullName evidence="9">Periplasmic chaperone PpiD</fullName>
    </recommendedName>
    <alternativeName>
        <fullName evidence="10">Periplasmic folding chaperone</fullName>
    </alternativeName>
</protein>
<evidence type="ECO:0000256" key="2">
    <source>
        <dbReference type="ARBA" id="ARBA00022475"/>
    </source>
</evidence>
<evidence type="ECO:0000259" key="13">
    <source>
        <dbReference type="PROSITE" id="PS50198"/>
    </source>
</evidence>
<feature type="domain" description="PpiC" evidence="13">
    <location>
        <begin position="268"/>
        <end position="364"/>
    </location>
</feature>
<sequence length="630" mass="69208">MMERLREGASSIWVKIILSLIIFSFVFAGVGSYLAGGSEQAAAKVGDQEIGQRQFEQAYQNERNRMQSQLGDYFATLLGDPEYVKQFRRSVLDRMVNDVLIEQRAHALGLRISDEQVRQAIVTMPEFQRDGKFDNDTYNMLLRRSNFTPDQFAEYMRGDMLRQQFLAAIQGSDFALSNELTALRKLEVQQREVRTLTLSLADFTQNAEITDEEIQAYYDQNPQQFTRPEQVKVAYIELSGKGLKDTIAITDDEVEAYYNDHQAKYSSAEQRQVSHILIQGDSDEAKAKAEALLVKLNEGADFAALAATDSDDKFSAKDGGKLDWIEAGVMDPEFDKAAFALANAGDISGVVQSAFGFHIIKLDAIKASVVKPLADVKDSIVADLRDQQAAEVFYEMQETLAKTAYEMPDSLEDAAAAVSADVHTTDFISEADAPEILKNPAVFRALLSPEVLEDGLNSDVIELAPEHVIVVRVEESRPESVLPFDDVAASVKGKLAAQKGEQQAQQKADEVIAALRDGNSDILATEGLSFGEAQTIARNGGEPTIAQIAFTLAKPVDGKAVYGMTRDASGNVVIVALDKVVENDVEAVVTDSQMAKQLEQMHAQQDVMATLQVLRDTSEVAYPALDTATN</sequence>
<dbReference type="Pfam" id="PF13624">
    <property type="entry name" value="SurA_N_3"/>
    <property type="match status" value="1"/>
</dbReference>
<name>A0A2T3P452_9GAMM</name>
<accession>A0A2T3P452</accession>
<evidence type="ECO:0000256" key="5">
    <source>
        <dbReference type="ARBA" id="ARBA00022989"/>
    </source>
</evidence>
<dbReference type="GO" id="GO:0005886">
    <property type="term" value="C:plasma membrane"/>
    <property type="evidence" value="ECO:0007669"/>
    <property type="project" value="UniProtKB-SubCell"/>
</dbReference>
<comment type="similarity">
    <text evidence="8">Belongs to the PpiD chaperone family.</text>
</comment>
<evidence type="ECO:0000256" key="8">
    <source>
        <dbReference type="ARBA" id="ARBA00038408"/>
    </source>
</evidence>
<reference evidence="14 15" key="1">
    <citation type="submission" date="2018-01" db="EMBL/GenBank/DDBJ databases">
        <title>Whole genome sequencing of Histamine producing bacteria.</title>
        <authorList>
            <person name="Butler K."/>
        </authorList>
    </citation>
    <scope>NUCLEOTIDE SEQUENCE [LARGE SCALE GENOMIC DNA]</scope>
    <source>
        <strain evidence="14 15">DSM 24669</strain>
    </source>
</reference>
<gene>
    <name evidence="14" type="ORF">C9I94_16735</name>
</gene>
<keyword evidence="2" id="KW-1003">Cell membrane</keyword>
<keyword evidence="5 12" id="KW-1133">Transmembrane helix</keyword>
<proteinExistence type="inferred from homology"/>
<evidence type="ECO:0000313" key="14">
    <source>
        <dbReference type="EMBL" id="PSW23266.1"/>
    </source>
</evidence>
<feature type="transmembrane region" description="Helical" evidence="12">
    <location>
        <begin position="12"/>
        <end position="35"/>
    </location>
</feature>
<dbReference type="SUPFAM" id="SSF109998">
    <property type="entry name" value="Triger factor/SurA peptide-binding domain-like"/>
    <property type="match status" value="1"/>
</dbReference>
<dbReference type="Pfam" id="PF13616">
    <property type="entry name" value="Rotamase_3"/>
    <property type="match status" value="1"/>
</dbReference>
<dbReference type="InterPro" id="IPR052029">
    <property type="entry name" value="PpiD_chaperone"/>
</dbReference>
<dbReference type="AlphaFoldDB" id="A0A2T3P452"/>
<dbReference type="Gene3D" id="1.10.4030.10">
    <property type="entry name" value="Porin chaperone SurA, peptide-binding domain"/>
    <property type="match status" value="1"/>
</dbReference>
<evidence type="ECO:0000256" key="10">
    <source>
        <dbReference type="ARBA" id="ARBA00042775"/>
    </source>
</evidence>
<organism evidence="14 15">
    <name type="scientific">Photobacterium swingsii</name>
    <dbReference type="NCBI Taxonomy" id="680026"/>
    <lineage>
        <taxon>Bacteria</taxon>
        <taxon>Pseudomonadati</taxon>
        <taxon>Pseudomonadota</taxon>
        <taxon>Gammaproteobacteria</taxon>
        <taxon>Vibrionales</taxon>
        <taxon>Vibrionaceae</taxon>
        <taxon>Photobacterium</taxon>
    </lineage>
</organism>
<dbReference type="OrthoDB" id="9812372at2"/>
<evidence type="ECO:0000256" key="11">
    <source>
        <dbReference type="PROSITE-ProRule" id="PRU00278"/>
    </source>
</evidence>
<comment type="subcellular location">
    <subcellularLocation>
        <location evidence="1">Cell inner membrane</location>
        <topology evidence="1">Single-pass type II membrane protein</topology>
        <orientation evidence="1">Periplasmic side</orientation>
    </subcellularLocation>
</comment>
<evidence type="ECO:0000256" key="6">
    <source>
        <dbReference type="ARBA" id="ARBA00023136"/>
    </source>
</evidence>
<dbReference type="PANTHER" id="PTHR47529:SF1">
    <property type="entry name" value="PERIPLASMIC CHAPERONE PPID"/>
    <property type="match status" value="1"/>
</dbReference>
<keyword evidence="11 14" id="KW-0413">Isomerase</keyword>
<keyword evidence="4 12" id="KW-0812">Transmembrane</keyword>
<comment type="caution">
    <text evidence="14">The sequence shown here is derived from an EMBL/GenBank/DDBJ whole genome shotgun (WGS) entry which is preliminary data.</text>
</comment>
<evidence type="ECO:0000313" key="15">
    <source>
        <dbReference type="Proteomes" id="UP000240481"/>
    </source>
</evidence>
<keyword evidence="3" id="KW-0997">Cell inner membrane</keyword>
<dbReference type="PANTHER" id="PTHR47529">
    <property type="entry name" value="PEPTIDYL-PROLYL CIS-TRANS ISOMERASE D"/>
    <property type="match status" value="1"/>
</dbReference>
<dbReference type="GO" id="GO:0003755">
    <property type="term" value="F:peptidyl-prolyl cis-trans isomerase activity"/>
    <property type="evidence" value="ECO:0007669"/>
    <property type="project" value="UniProtKB-KW"/>
</dbReference>
<evidence type="ECO:0000256" key="1">
    <source>
        <dbReference type="ARBA" id="ARBA00004382"/>
    </source>
</evidence>
<dbReference type="SUPFAM" id="SSF54534">
    <property type="entry name" value="FKBP-like"/>
    <property type="match status" value="1"/>
</dbReference>
<evidence type="ECO:0000256" key="7">
    <source>
        <dbReference type="ARBA" id="ARBA00023186"/>
    </source>
</evidence>
<dbReference type="PROSITE" id="PS50198">
    <property type="entry name" value="PPIC_PPIASE_2"/>
    <property type="match status" value="1"/>
</dbReference>
<dbReference type="InterPro" id="IPR046357">
    <property type="entry name" value="PPIase_dom_sf"/>
</dbReference>
<evidence type="ECO:0000256" key="12">
    <source>
        <dbReference type="SAM" id="Phobius"/>
    </source>
</evidence>
<dbReference type="EMBL" id="PYLZ01000009">
    <property type="protein sequence ID" value="PSW23266.1"/>
    <property type="molecule type" value="Genomic_DNA"/>
</dbReference>
<keyword evidence="6 12" id="KW-0472">Membrane</keyword>
<dbReference type="NCBIfam" id="NF008054">
    <property type="entry name" value="PRK10788.1"/>
    <property type="match status" value="1"/>
</dbReference>
<dbReference type="Proteomes" id="UP000240481">
    <property type="component" value="Unassembled WGS sequence"/>
</dbReference>
<dbReference type="Gene3D" id="3.10.50.40">
    <property type="match status" value="1"/>
</dbReference>
<dbReference type="InterPro" id="IPR000297">
    <property type="entry name" value="PPIase_PpiC"/>
</dbReference>
<dbReference type="InterPro" id="IPR027304">
    <property type="entry name" value="Trigger_fact/SurA_dom_sf"/>
</dbReference>
<dbReference type="RefSeq" id="WP_107302906.1">
    <property type="nucleotide sequence ID" value="NZ_AP024852.1"/>
</dbReference>
<keyword evidence="11" id="KW-0697">Rotamase</keyword>